<proteinExistence type="predicted"/>
<dbReference type="EMBL" id="BPLQ01012241">
    <property type="protein sequence ID" value="GIY63909.1"/>
    <property type="molecule type" value="Genomic_DNA"/>
</dbReference>
<evidence type="ECO:0000313" key="2">
    <source>
        <dbReference type="EMBL" id="GIY63909.1"/>
    </source>
</evidence>
<accession>A0AAV4V1M5</accession>
<dbReference type="AlphaFoldDB" id="A0AAV4V1M5"/>
<protein>
    <submittedName>
        <fullName evidence="2">Uncharacterized protein</fullName>
    </submittedName>
</protein>
<name>A0AAV4V1M5_9ARAC</name>
<sequence>MELLKRWGGLKRGRKYDPFPSESVPHQLANTSSLKSDFAVPQDNQSKSHDYQPEDTTSRRNDDLAFVCSSELATVIESP</sequence>
<organism evidence="2 3">
    <name type="scientific">Caerostris darwini</name>
    <dbReference type="NCBI Taxonomy" id="1538125"/>
    <lineage>
        <taxon>Eukaryota</taxon>
        <taxon>Metazoa</taxon>
        <taxon>Ecdysozoa</taxon>
        <taxon>Arthropoda</taxon>
        <taxon>Chelicerata</taxon>
        <taxon>Arachnida</taxon>
        <taxon>Araneae</taxon>
        <taxon>Araneomorphae</taxon>
        <taxon>Entelegynae</taxon>
        <taxon>Araneoidea</taxon>
        <taxon>Araneidae</taxon>
        <taxon>Caerostris</taxon>
    </lineage>
</organism>
<gene>
    <name evidence="2" type="ORF">CDAR_503301</name>
</gene>
<feature type="compositionally biased region" description="Basic and acidic residues" evidence="1">
    <location>
        <begin position="46"/>
        <end position="63"/>
    </location>
</feature>
<evidence type="ECO:0000313" key="3">
    <source>
        <dbReference type="Proteomes" id="UP001054837"/>
    </source>
</evidence>
<reference evidence="2 3" key="1">
    <citation type="submission" date="2021-06" db="EMBL/GenBank/DDBJ databases">
        <title>Caerostris darwini draft genome.</title>
        <authorList>
            <person name="Kono N."/>
            <person name="Arakawa K."/>
        </authorList>
    </citation>
    <scope>NUCLEOTIDE SEQUENCE [LARGE SCALE GENOMIC DNA]</scope>
</reference>
<keyword evidence="3" id="KW-1185">Reference proteome</keyword>
<feature type="region of interest" description="Disordered" evidence="1">
    <location>
        <begin position="1"/>
        <end position="63"/>
    </location>
</feature>
<evidence type="ECO:0000256" key="1">
    <source>
        <dbReference type="SAM" id="MobiDB-lite"/>
    </source>
</evidence>
<comment type="caution">
    <text evidence="2">The sequence shown here is derived from an EMBL/GenBank/DDBJ whole genome shotgun (WGS) entry which is preliminary data.</text>
</comment>
<dbReference type="Proteomes" id="UP001054837">
    <property type="component" value="Unassembled WGS sequence"/>
</dbReference>